<evidence type="ECO:0000313" key="8">
    <source>
        <dbReference type="EMBL" id="GJT65763.1"/>
    </source>
</evidence>
<feature type="compositionally biased region" description="Acidic residues" evidence="5">
    <location>
        <begin position="363"/>
        <end position="376"/>
    </location>
</feature>
<evidence type="ECO:0000256" key="2">
    <source>
        <dbReference type="ARBA" id="ARBA00022728"/>
    </source>
</evidence>
<dbReference type="EMBL" id="BQNB010017658">
    <property type="protein sequence ID" value="GJT65763.1"/>
    <property type="molecule type" value="Genomic_DNA"/>
</dbReference>
<reference evidence="7" key="2">
    <citation type="submission" date="2022-01" db="EMBL/GenBank/DDBJ databases">
        <authorList>
            <person name="Yamashiro T."/>
            <person name="Shiraishi A."/>
            <person name="Satake H."/>
            <person name="Nakayama K."/>
        </authorList>
    </citation>
    <scope>NUCLEOTIDE SEQUENCE</scope>
</reference>
<sequence>MGIEDWKDVTSRKHRRSKDDEVLKISKSVFVTNFPESISARDLWKSCSVYGTVVDVFIPSKKSKVGKRFAFVRFIKVFNLDRLVENLCTIWIGNFHLFANKVRFERPHKPNVSATNNSRAPSRTEKPFNSQQTNNGVGSYANIVNGTSTGMQAPVISSSPALVLDDSCLIDRDLSNHVLGKVKEFSSIPNLHTILKDEGFSDVNVSYIGGLWVLLELTSMDTKLNLMNHIGVKSWFHTLQEACDDFVSDERIVWVDIEGVPLKAWSRETFTRIGKIWGETLDLEENADSSFGRKRLCIKTKHVTSILETFKLIVKGRVYMVRAKELFTWNPTFLEYKEREYSSDVESAHASINNELNRPPNGEEPDDEFMSDEDGVPETIFGSSSLVPNHRDEDKDAAHSDDPFGLYDLLKNKKGTTNHVPSPSLSHPPGFTPVTSENRVENLTETGAPKVFNAQVMNSSQDIPVDSNKTFSGQNVVKSGGSVLDVMEDIIRVGQVMGYSMEGCVKDLENIIGKQGEDNVIR</sequence>
<feature type="region of interest" description="Disordered" evidence="5">
    <location>
        <begin position="109"/>
        <end position="131"/>
    </location>
</feature>
<dbReference type="InterPro" id="IPR050907">
    <property type="entry name" value="SRSF"/>
</dbReference>
<dbReference type="InterPro" id="IPR012677">
    <property type="entry name" value="Nucleotide-bd_a/b_plait_sf"/>
</dbReference>
<evidence type="ECO:0000256" key="5">
    <source>
        <dbReference type="SAM" id="MobiDB-lite"/>
    </source>
</evidence>
<accession>A0ABQ4YXP5</accession>
<feature type="region of interest" description="Disordered" evidence="5">
    <location>
        <begin position="347"/>
        <end position="403"/>
    </location>
</feature>
<dbReference type="PROSITE" id="PS50102">
    <property type="entry name" value="RRM"/>
    <property type="match status" value="1"/>
</dbReference>
<proteinExistence type="predicted"/>
<keyword evidence="9" id="KW-1185">Reference proteome</keyword>
<evidence type="ECO:0000256" key="1">
    <source>
        <dbReference type="ARBA" id="ARBA00022664"/>
    </source>
</evidence>
<comment type="caution">
    <text evidence="7">The sequence shown here is derived from an EMBL/GenBank/DDBJ whole genome shotgun (WGS) entry which is preliminary data.</text>
</comment>
<dbReference type="CDD" id="cd00590">
    <property type="entry name" value="RRM_SF"/>
    <property type="match status" value="1"/>
</dbReference>
<dbReference type="InterPro" id="IPR035979">
    <property type="entry name" value="RBD_domain_sf"/>
</dbReference>
<evidence type="ECO:0000256" key="3">
    <source>
        <dbReference type="ARBA" id="ARBA00023187"/>
    </source>
</evidence>
<dbReference type="Pfam" id="PF00076">
    <property type="entry name" value="RRM_1"/>
    <property type="match status" value="1"/>
</dbReference>
<evidence type="ECO:0000313" key="7">
    <source>
        <dbReference type="EMBL" id="GJS81567.1"/>
    </source>
</evidence>
<keyword evidence="8" id="KW-0548">Nucleotidyltransferase</keyword>
<reference evidence="7" key="1">
    <citation type="journal article" date="2022" name="Int. J. Mol. Sci.">
        <title>Draft Genome of Tanacetum Coccineum: Genomic Comparison of Closely Related Tanacetum-Family Plants.</title>
        <authorList>
            <person name="Yamashiro T."/>
            <person name="Shiraishi A."/>
            <person name="Nakayama K."/>
            <person name="Satake H."/>
        </authorList>
    </citation>
    <scope>NUCLEOTIDE SEQUENCE</scope>
</reference>
<dbReference type="EMBL" id="BQNB010010757">
    <property type="protein sequence ID" value="GJS81567.1"/>
    <property type="molecule type" value="Genomic_DNA"/>
</dbReference>
<protein>
    <submittedName>
        <fullName evidence="8">RNA-directed DNA polymerase, eukaryota</fullName>
    </submittedName>
</protein>
<feature type="compositionally biased region" description="Polar residues" evidence="5">
    <location>
        <begin position="112"/>
        <end position="131"/>
    </location>
</feature>
<keyword evidence="4" id="KW-0694">RNA-binding</keyword>
<keyword evidence="8" id="KW-0695">RNA-directed DNA polymerase</keyword>
<gene>
    <name evidence="7" type="ORF">Tco_0748108</name>
    <name evidence="8" type="ORF">Tco_1017243</name>
</gene>
<evidence type="ECO:0000259" key="6">
    <source>
        <dbReference type="PROSITE" id="PS50102"/>
    </source>
</evidence>
<dbReference type="PANTHER" id="PTHR23147">
    <property type="entry name" value="SERINE/ARGININE RICH SPLICING FACTOR"/>
    <property type="match status" value="1"/>
</dbReference>
<dbReference type="InterPro" id="IPR000504">
    <property type="entry name" value="RRM_dom"/>
</dbReference>
<dbReference type="Gene3D" id="3.30.70.330">
    <property type="match status" value="1"/>
</dbReference>
<feature type="domain" description="RRM" evidence="6">
    <location>
        <begin position="27"/>
        <end position="109"/>
    </location>
</feature>
<feature type="compositionally biased region" description="Basic and acidic residues" evidence="5">
    <location>
        <begin position="389"/>
        <end position="402"/>
    </location>
</feature>
<keyword evidence="1" id="KW-0507">mRNA processing</keyword>
<keyword evidence="8" id="KW-0808">Transferase</keyword>
<keyword evidence="2" id="KW-0747">Spliceosome</keyword>
<evidence type="ECO:0000313" key="9">
    <source>
        <dbReference type="Proteomes" id="UP001151760"/>
    </source>
</evidence>
<dbReference type="Proteomes" id="UP001151760">
    <property type="component" value="Unassembled WGS sequence"/>
</dbReference>
<evidence type="ECO:0000256" key="4">
    <source>
        <dbReference type="PROSITE-ProRule" id="PRU00176"/>
    </source>
</evidence>
<dbReference type="SMART" id="SM00360">
    <property type="entry name" value="RRM"/>
    <property type="match status" value="1"/>
</dbReference>
<keyword evidence="3" id="KW-0508">mRNA splicing</keyword>
<dbReference type="SUPFAM" id="SSF54928">
    <property type="entry name" value="RNA-binding domain, RBD"/>
    <property type="match status" value="1"/>
</dbReference>
<name>A0ABQ4YXP5_9ASTR</name>
<organism evidence="7 9">
    <name type="scientific">Tanacetum coccineum</name>
    <dbReference type="NCBI Taxonomy" id="301880"/>
    <lineage>
        <taxon>Eukaryota</taxon>
        <taxon>Viridiplantae</taxon>
        <taxon>Streptophyta</taxon>
        <taxon>Embryophyta</taxon>
        <taxon>Tracheophyta</taxon>
        <taxon>Spermatophyta</taxon>
        <taxon>Magnoliopsida</taxon>
        <taxon>eudicotyledons</taxon>
        <taxon>Gunneridae</taxon>
        <taxon>Pentapetalae</taxon>
        <taxon>asterids</taxon>
        <taxon>campanulids</taxon>
        <taxon>Asterales</taxon>
        <taxon>Asteraceae</taxon>
        <taxon>Asteroideae</taxon>
        <taxon>Anthemideae</taxon>
        <taxon>Anthemidinae</taxon>
        <taxon>Tanacetum</taxon>
    </lineage>
</organism>
<dbReference type="GO" id="GO:0003964">
    <property type="term" value="F:RNA-directed DNA polymerase activity"/>
    <property type="evidence" value="ECO:0007669"/>
    <property type="project" value="UniProtKB-KW"/>
</dbReference>